<feature type="region of interest" description="Disordered" evidence="1">
    <location>
        <begin position="90"/>
        <end position="113"/>
    </location>
</feature>
<feature type="compositionally biased region" description="Low complexity" evidence="1">
    <location>
        <begin position="174"/>
        <end position="185"/>
    </location>
</feature>
<proteinExistence type="predicted"/>
<keyword evidence="3" id="KW-1185">Reference proteome</keyword>
<evidence type="ECO:0000256" key="1">
    <source>
        <dbReference type="SAM" id="MobiDB-lite"/>
    </source>
</evidence>
<protein>
    <submittedName>
        <fullName evidence="2">Uncharacterized protein</fullName>
    </submittedName>
</protein>
<feature type="region of interest" description="Disordered" evidence="1">
    <location>
        <begin position="173"/>
        <end position="199"/>
    </location>
</feature>
<feature type="region of interest" description="Disordered" evidence="1">
    <location>
        <begin position="134"/>
        <end position="161"/>
    </location>
</feature>
<reference evidence="2" key="1">
    <citation type="submission" date="2020-07" db="EMBL/GenBank/DDBJ databases">
        <title>Genome sequence and genetic diversity analysis of an under-domesticated orphan crop, white fonio (Digitaria exilis).</title>
        <authorList>
            <person name="Bennetzen J.L."/>
            <person name="Chen S."/>
            <person name="Ma X."/>
            <person name="Wang X."/>
            <person name="Yssel A.E.J."/>
            <person name="Chaluvadi S.R."/>
            <person name="Johnson M."/>
            <person name="Gangashetty P."/>
            <person name="Hamidou F."/>
            <person name="Sanogo M.D."/>
            <person name="Zwaenepoel A."/>
            <person name="Wallace J."/>
            <person name="Van De Peer Y."/>
            <person name="Van Deynze A."/>
        </authorList>
    </citation>
    <scope>NUCLEOTIDE SEQUENCE</scope>
    <source>
        <tissue evidence="2">Leaves</tissue>
    </source>
</reference>
<comment type="caution">
    <text evidence="2">The sequence shown here is derived from an EMBL/GenBank/DDBJ whole genome shotgun (WGS) entry which is preliminary data.</text>
</comment>
<sequence length="299" mass="32754">MALFHRPFPFQIVVAACQRSFWSAVRLSRPRPSRFHPSLPFLLAHARLPPAILACAALTPRKAPNGRDKPLPPRAHHSLPLFLLLKAPNSSSSLPRRNRSPEFAEPPPSSLTRLAFSAAPPGQTKARTSFPITYRHSSTKPRPVSATAAAGAARRRSSSFRRRPRTFAVTRWCSSTSSPTLSDPDAAGHRSPEQSRAAAAVDNPFLAFPDPETSPKERAVSPSPFFPISPARTRRRLAGVRTPASSRTKLYSGLADGVYELVPAAEEIAQESKVNVVHVDPSPEQEYRFEPEGKPRSIT</sequence>
<evidence type="ECO:0000313" key="2">
    <source>
        <dbReference type="EMBL" id="KAF8664438.1"/>
    </source>
</evidence>
<accession>A0A835AM34</accession>
<organism evidence="2 3">
    <name type="scientific">Digitaria exilis</name>
    <dbReference type="NCBI Taxonomy" id="1010633"/>
    <lineage>
        <taxon>Eukaryota</taxon>
        <taxon>Viridiplantae</taxon>
        <taxon>Streptophyta</taxon>
        <taxon>Embryophyta</taxon>
        <taxon>Tracheophyta</taxon>
        <taxon>Spermatophyta</taxon>
        <taxon>Magnoliopsida</taxon>
        <taxon>Liliopsida</taxon>
        <taxon>Poales</taxon>
        <taxon>Poaceae</taxon>
        <taxon>PACMAD clade</taxon>
        <taxon>Panicoideae</taxon>
        <taxon>Panicodae</taxon>
        <taxon>Paniceae</taxon>
        <taxon>Anthephorinae</taxon>
        <taxon>Digitaria</taxon>
    </lineage>
</organism>
<dbReference type="PROSITE" id="PS51257">
    <property type="entry name" value="PROKAR_LIPOPROTEIN"/>
    <property type="match status" value="1"/>
</dbReference>
<dbReference type="EMBL" id="JACEFO010002349">
    <property type="protein sequence ID" value="KAF8664438.1"/>
    <property type="molecule type" value="Genomic_DNA"/>
</dbReference>
<gene>
    <name evidence="2" type="ORF">HU200_054610</name>
</gene>
<dbReference type="Proteomes" id="UP000636709">
    <property type="component" value="Unassembled WGS sequence"/>
</dbReference>
<evidence type="ECO:0000313" key="3">
    <source>
        <dbReference type="Proteomes" id="UP000636709"/>
    </source>
</evidence>
<name>A0A835AM34_9POAL</name>
<dbReference type="AlphaFoldDB" id="A0A835AM34"/>